<comment type="caution">
    <text evidence="2">The sequence shown here is derived from an EMBL/GenBank/DDBJ whole genome shotgun (WGS) entry which is preliminary data.</text>
</comment>
<protein>
    <submittedName>
        <fullName evidence="2">Uncharacterized protein</fullName>
    </submittedName>
</protein>
<accession>A0AAW6CX71</accession>
<keyword evidence="1" id="KW-0472">Membrane</keyword>
<evidence type="ECO:0000313" key="2">
    <source>
        <dbReference type="EMBL" id="MDB8004046.1"/>
    </source>
</evidence>
<reference evidence="2" key="1">
    <citation type="submission" date="2023-01" db="EMBL/GenBank/DDBJ databases">
        <title>Human gut microbiome strain richness.</title>
        <authorList>
            <person name="Chen-Liaw A."/>
        </authorList>
    </citation>
    <scope>NUCLEOTIDE SEQUENCE</scope>
    <source>
        <strain evidence="2">1001283st1_G1_1001283B150217_161031</strain>
    </source>
</reference>
<proteinExistence type="predicted"/>
<keyword evidence="1" id="KW-0812">Transmembrane</keyword>
<feature type="transmembrane region" description="Helical" evidence="1">
    <location>
        <begin position="6"/>
        <end position="25"/>
    </location>
</feature>
<feature type="transmembrane region" description="Helical" evidence="1">
    <location>
        <begin position="146"/>
        <end position="167"/>
    </location>
</feature>
<organism evidence="2 3">
    <name type="scientific">[Eubacterium] siraeum</name>
    <dbReference type="NCBI Taxonomy" id="39492"/>
    <lineage>
        <taxon>Bacteria</taxon>
        <taxon>Bacillati</taxon>
        <taxon>Bacillota</taxon>
        <taxon>Clostridia</taxon>
        <taxon>Eubacteriales</taxon>
        <taxon>Oscillospiraceae</taxon>
        <taxon>Oscillospiraceae incertae sedis</taxon>
    </lineage>
</organism>
<name>A0AAW6CX71_9FIRM</name>
<feature type="transmembrane region" description="Helical" evidence="1">
    <location>
        <begin position="93"/>
        <end position="114"/>
    </location>
</feature>
<dbReference type="Proteomes" id="UP001210809">
    <property type="component" value="Unassembled WGS sequence"/>
</dbReference>
<gene>
    <name evidence="2" type="ORF">PNE09_08185</name>
</gene>
<feature type="transmembrane region" description="Helical" evidence="1">
    <location>
        <begin position="61"/>
        <end position="81"/>
    </location>
</feature>
<evidence type="ECO:0000313" key="3">
    <source>
        <dbReference type="Proteomes" id="UP001210809"/>
    </source>
</evidence>
<sequence>MLILKLVIEILILWVWFALFMLALVGRKGPVGGIIFYPKVMQDRVIEMGLTTAKKIKQRTVISMTLLLIGDLIFPIVMILFINGARGFFECAWQYYILFYGMEFFDWFFVDYLWVAKSKWWIIPGTEDLLDTWHDPKYKATKMLKLLIMTVPVATLAGLIAWAIGLAL</sequence>
<keyword evidence="1" id="KW-1133">Transmembrane helix</keyword>
<dbReference type="AlphaFoldDB" id="A0AAW6CX71"/>
<evidence type="ECO:0000256" key="1">
    <source>
        <dbReference type="SAM" id="Phobius"/>
    </source>
</evidence>
<dbReference type="EMBL" id="JAQLXW010000010">
    <property type="protein sequence ID" value="MDB8004046.1"/>
    <property type="molecule type" value="Genomic_DNA"/>
</dbReference>